<dbReference type="EMBL" id="JBDJPC010000009">
    <property type="protein sequence ID" value="KAL1491202.1"/>
    <property type="molecule type" value="Genomic_DNA"/>
</dbReference>
<name>A0ABD1E970_HYPHA</name>
<dbReference type="PANTHER" id="PTHR34927">
    <property type="entry name" value="IQ DOMAIN-CONTAINING PROTEIN K"/>
    <property type="match status" value="1"/>
</dbReference>
<dbReference type="PROSITE" id="PS50096">
    <property type="entry name" value="IQ"/>
    <property type="match status" value="1"/>
</dbReference>
<protein>
    <submittedName>
        <fullName evidence="1">Uncharacterized protein</fullName>
    </submittedName>
</protein>
<dbReference type="InterPro" id="IPR000048">
    <property type="entry name" value="IQ_motif_EF-hand-BS"/>
</dbReference>
<gene>
    <name evidence="1" type="ORF">ABEB36_011837</name>
</gene>
<comment type="caution">
    <text evidence="1">The sequence shown here is derived from an EMBL/GenBank/DDBJ whole genome shotgun (WGS) entry which is preliminary data.</text>
</comment>
<evidence type="ECO:0000313" key="1">
    <source>
        <dbReference type="EMBL" id="KAL1491202.1"/>
    </source>
</evidence>
<dbReference type="AlphaFoldDB" id="A0ABD1E970"/>
<sequence>MSEIEFENDYIDEMGKNVLNPCNLTKSIRNNQQDQITNIKKGNIWQEIVDEYNKDRQELNDYLTKRDSLNGQVTIAQLPLIKDLNESLFPFLCEALIAMLEKVSDEHSYFRQKSTFQGLDFISEYMYNSNPKHPERKAQWTYIFDMEWAEEHLRKFPRPHYPFSLVWSQEFAALKIQSFIRGYWVRRREDVQEVRNFWRDYKLSKETEIDSNENV</sequence>
<dbReference type="Pfam" id="PF00612">
    <property type="entry name" value="IQ"/>
    <property type="match status" value="1"/>
</dbReference>
<dbReference type="InterPro" id="IPR043408">
    <property type="entry name" value="IQCK"/>
</dbReference>
<evidence type="ECO:0000313" key="2">
    <source>
        <dbReference type="Proteomes" id="UP001566132"/>
    </source>
</evidence>
<proteinExistence type="predicted"/>
<dbReference type="Proteomes" id="UP001566132">
    <property type="component" value="Unassembled WGS sequence"/>
</dbReference>
<organism evidence="1 2">
    <name type="scientific">Hypothenemus hampei</name>
    <name type="common">Coffee berry borer</name>
    <dbReference type="NCBI Taxonomy" id="57062"/>
    <lineage>
        <taxon>Eukaryota</taxon>
        <taxon>Metazoa</taxon>
        <taxon>Ecdysozoa</taxon>
        <taxon>Arthropoda</taxon>
        <taxon>Hexapoda</taxon>
        <taxon>Insecta</taxon>
        <taxon>Pterygota</taxon>
        <taxon>Neoptera</taxon>
        <taxon>Endopterygota</taxon>
        <taxon>Coleoptera</taxon>
        <taxon>Polyphaga</taxon>
        <taxon>Cucujiformia</taxon>
        <taxon>Curculionidae</taxon>
        <taxon>Scolytinae</taxon>
        <taxon>Hypothenemus</taxon>
    </lineage>
</organism>
<keyword evidence="2" id="KW-1185">Reference proteome</keyword>
<reference evidence="1 2" key="1">
    <citation type="submission" date="2024-05" db="EMBL/GenBank/DDBJ databases">
        <title>Genetic variation in Jamaican populations of the coffee berry borer (Hypothenemus hampei).</title>
        <authorList>
            <person name="Errbii M."/>
            <person name="Myrie A."/>
        </authorList>
    </citation>
    <scope>NUCLEOTIDE SEQUENCE [LARGE SCALE GENOMIC DNA]</scope>
    <source>
        <strain evidence="1">JA-Hopewell-2020-01-JO</strain>
        <tissue evidence="1">Whole body</tissue>
    </source>
</reference>
<accession>A0ABD1E970</accession>
<dbReference type="PANTHER" id="PTHR34927:SF1">
    <property type="entry name" value="IQ DOMAIN-CONTAINING PROTEIN K"/>
    <property type="match status" value="1"/>
</dbReference>